<dbReference type="RefSeq" id="WP_089796064.1">
    <property type="nucleotide sequence ID" value="NZ_FOIU01000005.1"/>
</dbReference>
<dbReference type="STRING" id="356305.SAMN05421841_4151"/>
<evidence type="ECO:0000313" key="2">
    <source>
        <dbReference type="Proteomes" id="UP000199469"/>
    </source>
</evidence>
<proteinExistence type="predicted"/>
<dbReference type="EMBL" id="FOIU01000005">
    <property type="protein sequence ID" value="SEW49375.1"/>
    <property type="molecule type" value="Genomic_DNA"/>
</dbReference>
<evidence type="ECO:0000313" key="1">
    <source>
        <dbReference type="EMBL" id="SEW49375.1"/>
    </source>
</evidence>
<keyword evidence="2" id="KW-1185">Reference proteome</keyword>
<organism evidence="1 2">
    <name type="scientific">Chryseobacterium wanjuense</name>
    <dbReference type="NCBI Taxonomy" id="356305"/>
    <lineage>
        <taxon>Bacteria</taxon>
        <taxon>Pseudomonadati</taxon>
        <taxon>Bacteroidota</taxon>
        <taxon>Flavobacteriia</taxon>
        <taxon>Flavobacteriales</taxon>
        <taxon>Weeksellaceae</taxon>
        <taxon>Chryseobacterium group</taxon>
        <taxon>Chryseobacterium</taxon>
    </lineage>
</organism>
<name>A0A1I0S446_9FLAO</name>
<dbReference type="Proteomes" id="UP000199469">
    <property type="component" value="Unassembled WGS sequence"/>
</dbReference>
<protein>
    <submittedName>
        <fullName evidence="1">Uncharacterized protein</fullName>
    </submittedName>
</protein>
<accession>A0A1I0S446</accession>
<reference evidence="2" key="1">
    <citation type="submission" date="2016-10" db="EMBL/GenBank/DDBJ databases">
        <authorList>
            <person name="Varghese N."/>
            <person name="Submissions S."/>
        </authorList>
    </citation>
    <scope>NUCLEOTIDE SEQUENCE [LARGE SCALE GENOMIC DNA]</scope>
    <source>
        <strain evidence="2">DSM 17724</strain>
    </source>
</reference>
<dbReference type="AlphaFoldDB" id="A0A1I0S446"/>
<sequence>MRTTLLLITILVSITTTLKSQVRSKTKTQTVKTSTKHDTKSIGLDYLVHLKTTSTFSGVSKSLLSKGFYFRIKNNTYNLFTNGKDEIYYFPGQGNDGSGVFYGDIQELKEKIAVQYMFNSEALYESLIEQSYHYLGAKLYKQHTEGNGNMITIIQTTDFVFMFGENLEKTDDLNYKVFIISRSSFTE</sequence>
<gene>
    <name evidence="1" type="ORF">SAMN05421841_4151</name>
</gene>